<proteinExistence type="predicted"/>
<organism evidence="2 3">
    <name type="scientific">Marinomonas primoryensis</name>
    <dbReference type="NCBI Taxonomy" id="178399"/>
    <lineage>
        <taxon>Bacteria</taxon>
        <taxon>Pseudomonadati</taxon>
        <taxon>Pseudomonadota</taxon>
        <taxon>Gammaproteobacteria</taxon>
        <taxon>Oceanospirillales</taxon>
        <taxon>Oceanospirillaceae</taxon>
        <taxon>Marinomonas</taxon>
    </lineage>
</organism>
<accession>A0A859CY82</accession>
<dbReference type="KEGG" id="mpri:MP3633_2831"/>
<keyword evidence="1" id="KW-1133">Transmembrane helix</keyword>
<dbReference type="Proteomes" id="UP000509371">
    <property type="component" value="Chromosome"/>
</dbReference>
<dbReference type="EMBL" id="CP054301">
    <property type="protein sequence ID" value="QKK81558.1"/>
    <property type="molecule type" value="Genomic_DNA"/>
</dbReference>
<dbReference type="AlphaFoldDB" id="A0A859CY82"/>
<reference evidence="2 3" key="1">
    <citation type="submission" date="2020-06" db="EMBL/GenBank/DDBJ databases">
        <authorList>
            <person name="Voronona O.L."/>
            <person name="Aksenova E.I."/>
            <person name="Kunda M.S."/>
            <person name="Semenov A.N."/>
            <person name="Ryzhova N."/>
        </authorList>
    </citation>
    <scope>NUCLEOTIDE SEQUENCE [LARGE SCALE GENOMIC DNA]</scope>
    <source>
        <strain evidence="2 3">MPKMM3633</strain>
    </source>
</reference>
<feature type="transmembrane region" description="Helical" evidence="1">
    <location>
        <begin position="37"/>
        <end position="56"/>
    </location>
</feature>
<evidence type="ECO:0000313" key="2">
    <source>
        <dbReference type="EMBL" id="QKK81558.1"/>
    </source>
</evidence>
<name>A0A859CY82_9GAMM</name>
<protein>
    <submittedName>
        <fullName evidence="2">Putative transmembrane protein</fullName>
    </submittedName>
</protein>
<evidence type="ECO:0000313" key="3">
    <source>
        <dbReference type="Proteomes" id="UP000509371"/>
    </source>
</evidence>
<keyword evidence="1" id="KW-0472">Membrane</keyword>
<gene>
    <name evidence="2" type="ORF">MP3633_2831</name>
</gene>
<evidence type="ECO:0000256" key="1">
    <source>
        <dbReference type="SAM" id="Phobius"/>
    </source>
</evidence>
<keyword evidence="1 2" id="KW-0812">Transmembrane</keyword>
<sequence>MLIVLSPLNISMWGLGGFYLSLMPSMVAKVTGSSSVLLGEVTVTLLTLSGSIAIAYSCQRQLTHCLAYDGWIDPCEIGFF</sequence>